<evidence type="ECO:0000313" key="1">
    <source>
        <dbReference type="EMBL" id="MBP2257639.1"/>
    </source>
</evidence>
<keyword evidence="2" id="KW-1185">Reference proteome</keyword>
<proteinExistence type="predicted"/>
<evidence type="ECO:0008006" key="3">
    <source>
        <dbReference type="Google" id="ProtNLM"/>
    </source>
</evidence>
<name>A0ABS4S813_9BACI</name>
<comment type="caution">
    <text evidence="1">The sequence shown here is derived from an EMBL/GenBank/DDBJ whole genome shotgun (WGS) entry which is preliminary data.</text>
</comment>
<gene>
    <name evidence="1" type="ORF">J2Z81_001593</name>
</gene>
<accession>A0ABS4S813</accession>
<protein>
    <recommendedName>
        <fullName evidence="3">Lipoprotein</fullName>
    </recommendedName>
</protein>
<dbReference type="EMBL" id="JAGIKX010000011">
    <property type="protein sequence ID" value="MBP2257639.1"/>
    <property type="molecule type" value="Genomic_DNA"/>
</dbReference>
<reference evidence="1 2" key="1">
    <citation type="submission" date="2021-03" db="EMBL/GenBank/DDBJ databases">
        <title>Genomic Encyclopedia of Type Strains, Phase IV (KMG-IV): sequencing the most valuable type-strain genomes for metagenomic binning, comparative biology and taxonomic classification.</title>
        <authorList>
            <person name="Goeker M."/>
        </authorList>
    </citation>
    <scope>NUCLEOTIDE SEQUENCE [LARGE SCALE GENOMIC DNA]</scope>
    <source>
        <strain evidence="1 2">DSM 25790</strain>
    </source>
</reference>
<dbReference type="Proteomes" id="UP001519294">
    <property type="component" value="Unassembled WGS sequence"/>
</dbReference>
<evidence type="ECO:0000313" key="2">
    <source>
        <dbReference type="Proteomes" id="UP001519294"/>
    </source>
</evidence>
<sequence>MKKLTTFLAIICSPIILTACSDEVALSIGYFF</sequence>
<organism evidence="1 2">
    <name type="scientific">Virgibacillus alimentarius</name>
    <dbReference type="NCBI Taxonomy" id="698769"/>
    <lineage>
        <taxon>Bacteria</taxon>
        <taxon>Bacillati</taxon>
        <taxon>Bacillota</taxon>
        <taxon>Bacilli</taxon>
        <taxon>Bacillales</taxon>
        <taxon>Bacillaceae</taxon>
        <taxon>Virgibacillus</taxon>
    </lineage>
</organism>
<dbReference type="PROSITE" id="PS51257">
    <property type="entry name" value="PROKAR_LIPOPROTEIN"/>
    <property type="match status" value="1"/>
</dbReference>